<protein>
    <submittedName>
        <fullName evidence="1">Uncharacterized protein</fullName>
    </submittedName>
</protein>
<dbReference type="Proteomes" id="UP000885771">
    <property type="component" value="Unassembled WGS sequence"/>
</dbReference>
<name>A0A7V5RNT5_CALAY</name>
<sequence length="85" mass="9919">MIRKKLGSMLEPWDVRDRDGEILKRGDYVMLDGELVKITYITRSKMIVRRDGELEHLKPRPYKGRLSNVEKVYSSVSTHREGLTA</sequence>
<gene>
    <name evidence="1" type="ORF">ENJ15_03050</name>
</gene>
<accession>A0A7V5RNT5</accession>
<evidence type="ECO:0000313" key="1">
    <source>
        <dbReference type="EMBL" id="HHM01962.1"/>
    </source>
</evidence>
<organism evidence="1">
    <name type="scientific">Caldithrix abyssi</name>
    <dbReference type="NCBI Taxonomy" id="187145"/>
    <lineage>
        <taxon>Bacteria</taxon>
        <taxon>Pseudomonadati</taxon>
        <taxon>Calditrichota</taxon>
        <taxon>Calditrichia</taxon>
        <taxon>Calditrichales</taxon>
        <taxon>Calditrichaceae</taxon>
        <taxon>Caldithrix</taxon>
    </lineage>
</organism>
<comment type="caution">
    <text evidence="1">The sequence shown here is derived from an EMBL/GenBank/DDBJ whole genome shotgun (WGS) entry which is preliminary data.</text>
</comment>
<proteinExistence type="predicted"/>
<dbReference type="EMBL" id="DRLI01000116">
    <property type="protein sequence ID" value="HHM01962.1"/>
    <property type="molecule type" value="Genomic_DNA"/>
</dbReference>
<reference evidence="1" key="1">
    <citation type="journal article" date="2020" name="mSystems">
        <title>Genome- and Community-Level Interaction Insights into Carbon Utilization and Element Cycling Functions of Hydrothermarchaeota in Hydrothermal Sediment.</title>
        <authorList>
            <person name="Zhou Z."/>
            <person name="Liu Y."/>
            <person name="Xu W."/>
            <person name="Pan J."/>
            <person name="Luo Z.H."/>
            <person name="Li M."/>
        </authorList>
    </citation>
    <scope>NUCLEOTIDE SEQUENCE [LARGE SCALE GENOMIC DNA]</scope>
    <source>
        <strain evidence="1">HyVt-460</strain>
    </source>
</reference>
<dbReference type="AlphaFoldDB" id="A0A7V5RNT5"/>